<evidence type="ECO:0000313" key="1">
    <source>
        <dbReference type="EMBL" id="QHS98195.1"/>
    </source>
</evidence>
<dbReference type="AlphaFoldDB" id="A0A6C0C0K8"/>
<protein>
    <submittedName>
        <fullName evidence="1">Uncharacterized protein</fullName>
    </submittedName>
</protein>
<proteinExistence type="predicted"/>
<name>A0A6C0C0K8_9ZZZZ</name>
<sequence length="99" mass="10959">MTIYTSHELKLLLNAVTAIKELNCAEYIKHFDDNSAGFMWSTNETVYKLGMALVTDGHSGASFACTMHLAQTFLTSNDDIDATIINIQNMINNNNIVAE</sequence>
<organism evidence="1">
    <name type="scientific">viral metagenome</name>
    <dbReference type="NCBI Taxonomy" id="1070528"/>
    <lineage>
        <taxon>unclassified sequences</taxon>
        <taxon>metagenomes</taxon>
        <taxon>organismal metagenomes</taxon>
    </lineage>
</organism>
<dbReference type="EMBL" id="MN739312">
    <property type="protein sequence ID" value="QHS98195.1"/>
    <property type="molecule type" value="Genomic_DNA"/>
</dbReference>
<accession>A0A6C0C0K8</accession>
<reference evidence="1" key="1">
    <citation type="journal article" date="2020" name="Nature">
        <title>Giant virus diversity and host interactions through global metagenomics.</title>
        <authorList>
            <person name="Schulz F."/>
            <person name="Roux S."/>
            <person name="Paez-Espino D."/>
            <person name="Jungbluth S."/>
            <person name="Walsh D.A."/>
            <person name="Denef V.J."/>
            <person name="McMahon K.D."/>
            <person name="Konstantinidis K.T."/>
            <person name="Eloe-Fadrosh E.A."/>
            <person name="Kyrpides N.C."/>
            <person name="Woyke T."/>
        </authorList>
    </citation>
    <scope>NUCLEOTIDE SEQUENCE</scope>
    <source>
        <strain evidence="1">GVMAG-M-3300020182-84</strain>
    </source>
</reference>